<proteinExistence type="inferred from homology"/>
<dbReference type="FunFam" id="3.40.50.720:FF:000021">
    <property type="entry name" value="D-3-phosphoglycerate dehydrogenase"/>
    <property type="match status" value="1"/>
</dbReference>
<evidence type="ECO:0000256" key="4">
    <source>
        <dbReference type="RuleBase" id="RU003719"/>
    </source>
</evidence>
<dbReference type="InterPro" id="IPR006139">
    <property type="entry name" value="D-isomer_2_OHA_DH_cat_dom"/>
</dbReference>
<evidence type="ECO:0000259" key="5">
    <source>
        <dbReference type="Pfam" id="PF00389"/>
    </source>
</evidence>
<dbReference type="InterPro" id="IPR036291">
    <property type="entry name" value="NAD(P)-bd_dom_sf"/>
</dbReference>
<dbReference type="PANTHER" id="PTHR42938:SF47">
    <property type="entry name" value="HYDROXYPYRUVATE REDUCTASE"/>
    <property type="match status" value="1"/>
</dbReference>
<evidence type="ECO:0000259" key="6">
    <source>
        <dbReference type="Pfam" id="PF02826"/>
    </source>
</evidence>
<dbReference type="CDD" id="cd12173">
    <property type="entry name" value="PGDH_4"/>
    <property type="match status" value="1"/>
</dbReference>
<dbReference type="InterPro" id="IPR029752">
    <property type="entry name" value="D-isomer_DH_CS1"/>
</dbReference>
<comment type="caution">
    <text evidence="7">The sequence shown here is derived from an EMBL/GenBank/DDBJ whole genome shotgun (WGS) entry which is preliminary data.</text>
</comment>
<name>A0A8J6Y0P0_9BACT</name>
<dbReference type="Gene3D" id="3.40.50.720">
    <property type="entry name" value="NAD(P)-binding Rossmann-like Domain"/>
    <property type="match status" value="2"/>
</dbReference>
<evidence type="ECO:0008006" key="9">
    <source>
        <dbReference type="Google" id="ProtNLM"/>
    </source>
</evidence>
<feature type="domain" description="D-isomer specific 2-hydroxyacid dehydrogenase NAD-binding" evidence="6">
    <location>
        <begin position="110"/>
        <end position="284"/>
    </location>
</feature>
<gene>
    <name evidence="7" type="ORF">IFK94_08355</name>
</gene>
<dbReference type="GO" id="GO:0051287">
    <property type="term" value="F:NAD binding"/>
    <property type="evidence" value="ECO:0007669"/>
    <property type="project" value="InterPro"/>
</dbReference>
<keyword evidence="3" id="KW-0520">NAD</keyword>
<organism evidence="7 8">
    <name type="scientific">Candidatus Polarisedimenticola svalbardensis</name>
    <dbReference type="NCBI Taxonomy" id="2886004"/>
    <lineage>
        <taxon>Bacteria</taxon>
        <taxon>Pseudomonadati</taxon>
        <taxon>Acidobacteriota</taxon>
        <taxon>Candidatus Polarisedimenticolia</taxon>
        <taxon>Candidatus Polarisedimenticolales</taxon>
        <taxon>Candidatus Polarisedimenticolaceae</taxon>
        <taxon>Candidatus Polarisedimenticola</taxon>
    </lineage>
</organism>
<dbReference type="AlphaFoldDB" id="A0A8J6Y0P0"/>
<dbReference type="PANTHER" id="PTHR42938">
    <property type="entry name" value="FORMATE DEHYDROGENASE 1"/>
    <property type="match status" value="1"/>
</dbReference>
<evidence type="ECO:0000256" key="3">
    <source>
        <dbReference type="ARBA" id="ARBA00023027"/>
    </source>
</evidence>
<dbReference type="SUPFAM" id="SSF51735">
    <property type="entry name" value="NAD(P)-binding Rossmann-fold domains"/>
    <property type="match status" value="1"/>
</dbReference>
<dbReference type="Pfam" id="PF02826">
    <property type="entry name" value="2-Hacid_dh_C"/>
    <property type="match status" value="1"/>
</dbReference>
<dbReference type="PROSITE" id="PS00671">
    <property type="entry name" value="D_2_HYDROXYACID_DH_3"/>
    <property type="match status" value="1"/>
</dbReference>
<keyword evidence="2 4" id="KW-0560">Oxidoreductase</keyword>
<dbReference type="PROSITE" id="PS00670">
    <property type="entry name" value="D_2_HYDROXYACID_DH_2"/>
    <property type="match status" value="1"/>
</dbReference>
<evidence type="ECO:0000256" key="1">
    <source>
        <dbReference type="ARBA" id="ARBA00005854"/>
    </source>
</evidence>
<protein>
    <recommendedName>
        <fullName evidence="9">Phosphoglycerate dehydrogenase</fullName>
    </recommendedName>
</protein>
<evidence type="ECO:0000256" key="2">
    <source>
        <dbReference type="ARBA" id="ARBA00023002"/>
    </source>
</evidence>
<evidence type="ECO:0000313" key="8">
    <source>
        <dbReference type="Proteomes" id="UP000648239"/>
    </source>
</evidence>
<evidence type="ECO:0000313" key="7">
    <source>
        <dbReference type="EMBL" id="MBD3868123.1"/>
    </source>
</evidence>
<dbReference type="Pfam" id="PF00389">
    <property type="entry name" value="2-Hacid_dh"/>
    <property type="match status" value="1"/>
</dbReference>
<dbReference type="PROSITE" id="PS00065">
    <property type="entry name" value="D_2_HYDROXYACID_DH_1"/>
    <property type="match status" value="1"/>
</dbReference>
<dbReference type="Proteomes" id="UP000648239">
    <property type="component" value="Unassembled WGS sequence"/>
</dbReference>
<feature type="domain" description="D-isomer specific 2-hydroxyacid dehydrogenase catalytic" evidence="5">
    <location>
        <begin position="7"/>
        <end position="316"/>
    </location>
</feature>
<accession>A0A8J6Y0P0</accession>
<dbReference type="GO" id="GO:0016616">
    <property type="term" value="F:oxidoreductase activity, acting on the CH-OH group of donors, NAD or NADP as acceptor"/>
    <property type="evidence" value="ECO:0007669"/>
    <property type="project" value="InterPro"/>
</dbReference>
<dbReference type="InterPro" id="IPR029753">
    <property type="entry name" value="D-isomer_DH_CS"/>
</dbReference>
<dbReference type="SUPFAM" id="SSF52283">
    <property type="entry name" value="Formate/glycerate dehydrogenase catalytic domain-like"/>
    <property type="match status" value="1"/>
</dbReference>
<dbReference type="EMBL" id="JACXWD010000023">
    <property type="protein sequence ID" value="MBD3868123.1"/>
    <property type="molecule type" value="Genomic_DNA"/>
</dbReference>
<comment type="similarity">
    <text evidence="1 4">Belongs to the D-isomer specific 2-hydroxyacid dehydrogenase family.</text>
</comment>
<sequence>MSDPVRILISDPLDPETVERFSSSGDVEVVVQTGIDPAELPAVVRQYHGMVVRSGTRVTAEALADPGLLRVIGRAGSGVDNIDLDAATAAGVVVMNTPGGNSVAAAEHTLALLTSLARHLPQAATDLKAGNWNRKRYMGTEVTGKTLGIVGLGRVGREVALRARGMHMEVLGYDPYVSDAVAAELGIAPRTLPDLLAESDFVTLHLPISGDTRHLIDAAAIAAMKPGARLINCARGGLVDEAALASALESGHLAGAALDVFEAEPPDPDGLVGMPGVIATPHLGASTREAQIRVAAEICEKVKNYLLDGTARDAVNPVPKG</sequence>
<reference evidence="7 8" key="1">
    <citation type="submission" date="2020-08" db="EMBL/GenBank/DDBJ databases">
        <title>Acidobacteriota in marine sediments use diverse sulfur dissimilation pathways.</title>
        <authorList>
            <person name="Wasmund K."/>
        </authorList>
    </citation>
    <scope>NUCLEOTIDE SEQUENCE [LARGE SCALE GENOMIC DNA]</scope>
    <source>
        <strain evidence="7">MAG AM4</strain>
    </source>
</reference>
<dbReference type="InterPro" id="IPR006140">
    <property type="entry name" value="D-isomer_DH_NAD-bd"/>
</dbReference>